<dbReference type="InterPro" id="IPR011047">
    <property type="entry name" value="Quinoprotein_ADH-like_sf"/>
</dbReference>
<dbReference type="Proteomes" id="UP001557470">
    <property type="component" value="Unassembled WGS sequence"/>
</dbReference>
<feature type="compositionally biased region" description="Acidic residues" evidence="5">
    <location>
        <begin position="1907"/>
        <end position="1922"/>
    </location>
</feature>
<evidence type="ECO:0000313" key="8">
    <source>
        <dbReference type="Proteomes" id="UP001557470"/>
    </source>
</evidence>
<organism evidence="7 8">
    <name type="scientific">Umbra pygmaea</name>
    <name type="common">Eastern mudminnow</name>
    <dbReference type="NCBI Taxonomy" id="75934"/>
    <lineage>
        <taxon>Eukaryota</taxon>
        <taxon>Metazoa</taxon>
        <taxon>Chordata</taxon>
        <taxon>Craniata</taxon>
        <taxon>Vertebrata</taxon>
        <taxon>Euteleostomi</taxon>
        <taxon>Actinopterygii</taxon>
        <taxon>Neopterygii</taxon>
        <taxon>Teleostei</taxon>
        <taxon>Protacanthopterygii</taxon>
        <taxon>Esociformes</taxon>
        <taxon>Umbridae</taxon>
        <taxon>Umbra</taxon>
    </lineage>
</organism>
<evidence type="ECO:0000256" key="2">
    <source>
        <dbReference type="ARBA" id="ARBA00022737"/>
    </source>
</evidence>
<dbReference type="Pfam" id="PF05729">
    <property type="entry name" value="NACHT"/>
    <property type="match status" value="1"/>
</dbReference>
<evidence type="ECO:0000259" key="6">
    <source>
        <dbReference type="PROSITE" id="PS50837"/>
    </source>
</evidence>
<dbReference type="PANTHER" id="PTHR19871:SF43">
    <property type="entry name" value="SI:CH211-212K18.6"/>
    <property type="match status" value="1"/>
</dbReference>
<dbReference type="PROSITE" id="PS50082">
    <property type="entry name" value="WD_REPEATS_2"/>
    <property type="match status" value="1"/>
</dbReference>
<reference evidence="7 8" key="1">
    <citation type="submission" date="2024-06" db="EMBL/GenBank/DDBJ databases">
        <authorList>
            <person name="Pan Q."/>
            <person name="Wen M."/>
            <person name="Jouanno E."/>
            <person name="Zahm M."/>
            <person name="Klopp C."/>
            <person name="Cabau C."/>
            <person name="Louis A."/>
            <person name="Berthelot C."/>
            <person name="Parey E."/>
            <person name="Roest Crollius H."/>
            <person name="Montfort J."/>
            <person name="Robinson-Rechavi M."/>
            <person name="Bouchez O."/>
            <person name="Lampietro C."/>
            <person name="Lopez Roques C."/>
            <person name="Donnadieu C."/>
            <person name="Postlethwait J."/>
            <person name="Bobe J."/>
            <person name="Verreycken H."/>
            <person name="Guiguen Y."/>
        </authorList>
    </citation>
    <scope>NUCLEOTIDE SEQUENCE [LARGE SCALE GENOMIC DNA]</scope>
    <source>
        <strain evidence="7">Up_M1</strain>
        <tissue evidence="7">Testis</tissue>
    </source>
</reference>
<evidence type="ECO:0000256" key="1">
    <source>
        <dbReference type="ARBA" id="ARBA00022574"/>
    </source>
</evidence>
<name>A0ABD0WKP2_UMBPY</name>
<feature type="domain" description="NACHT" evidence="6">
    <location>
        <begin position="626"/>
        <end position="757"/>
    </location>
</feature>
<keyword evidence="1 3" id="KW-0853">WD repeat</keyword>
<dbReference type="InterPro" id="IPR027417">
    <property type="entry name" value="P-loop_NTPase"/>
</dbReference>
<evidence type="ECO:0000256" key="5">
    <source>
        <dbReference type="SAM" id="MobiDB-lite"/>
    </source>
</evidence>
<dbReference type="InterPro" id="IPR007111">
    <property type="entry name" value="NACHT_NTPase"/>
</dbReference>
<dbReference type="InterPro" id="IPR001680">
    <property type="entry name" value="WD40_rpt"/>
</dbReference>
<dbReference type="Gene3D" id="2.130.10.10">
    <property type="entry name" value="YVTN repeat-like/Quinoprotein amine dehydrogenase"/>
    <property type="match status" value="2"/>
</dbReference>
<proteinExistence type="predicted"/>
<dbReference type="SMART" id="SM00382">
    <property type="entry name" value="AAA"/>
    <property type="match status" value="1"/>
</dbReference>
<dbReference type="SUPFAM" id="SSF50998">
    <property type="entry name" value="Quinoprotein alcohol dehydrogenase-like"/>
    <property type="match status" value="1"/>
</dbReference>
<dbReference type="EMBL" id="JAGEUA010000007">
    <property type="protein sequence ID" value="KAL0970488.1"/>
    <property type="molecule type" value="Genomic_DNA"/>
</dbReference>
<keyword evidence="2" id="KW-0677">Repeat</keyword>
<protein>
    <recommendedName>
        <fullName evidence="6">NACHT domain-containing protein</fullName>
    </recommendedName>
</protein>
<comment type="caution">
    <text evidence="7">The sequence shown here is derived from an EMBL/GenBank/DDBJ whole genome shotgun (WGS) entry which is preliminary data.</text>
</comment>
<dbReference type="InterPro" id="IPR052752">
    <property type="entry name" value="NACHT-WD_repeat"/>
</dbReference>
<accession>A0ABD0WKP2</accession>
<dbReference type="PROSITE" id="PS50837">
    <property type="entry name" value="NACHT"/>
    <property type="match status" value="1"/>
</dbReference>
<dbReference type="InterPro" id="IPR003593">
    <property type="entry name" value="AAA+_ATPase"/>
</dbReference>
<feature type="compositionally biased region" description="Polar residues" evidence="5">
    <location>
        <begin position="1893"/>
        <end position="1906"/>
    </location>
</feature>
<evidence type="ECO:0000256" key="3">
    <source>
        <dbReference type="PROSITE-ProRule" id="PRU00221"/>
    </source>
</evidence>
<feature type="region of interest" description="Disordered" evidence="5">
    <location>
        <begin position="147"/>
        <end position="168"/>
    </location>
</feature>
<keyword evidence="4" id="KW-0175">Coiled coil</keyword>
<dbReference type="PROSITE" id="PS50294">
    <property type="entry name" value="WD_REPEATS_REGION"/>
    <property type="match status" value="1"/>
</dbReference>
<dbReference type="Pfam" id="PF25469">
    <property type="entry name" value="WHD_NWD1"/>
    <property type="match status" value="1"/>
</dbReference>
<evidence type="ECO:0000313" key="7">
    <source>
        <dbReference type="EMBL" id="KAL0970488.1"/>
    </source>
</evidence>
<dbReference type="Gene3D" id="3.40.50.300">
    <property type="entry name" value="P-loop containing nucleotide triphosphate hydrolases"/>
    <property type="match status" value="1"/>
</dbReference>
<dbReference type="PANTHER" id="PTHR19871">
    <property type="entry name" value="BETA TRANSDUCIN-RELATED PROTEIN"/>
    <property type="match status" value="1"/>
</dbReference>
<dbReference type="SMART" id="SM00320">
    <property type="entry name" value="WD40"/>
    <property type="match status" value="2"/>
</dbReference>
<sequence>MERGGEGVSPWRPHSDHLTWRCSVDAFLRRQDAKLKMAASLQGKPEHNQPLVSLKEAQMSQVQETEARETDTSTISFSSTLQNSDLRTCQRVGAGSMENIPARNLVLGGDQDTAAKRESAPEFGTRLPDGPFNGLNIKMKDDHVSCTPEGDRGSLNLPVRADDPEGRAAPPRKRRFMVYICGGYKDTVAEREALMEHVFPRLYLYCKQRGYDFRMVDLRNGVGDPVSDRHDTAELHLEVLTRCQETPGPNFILFLGQKSEVQTLPSSISREVFESILSVVNRHRQKVSWRKHPRMDDCHTDSQASASTGRNTDISFLEHNFQCDSGIPAQNSGITTGESTVSHYSLSDADDMRISPVGTRCWADFDRDLALLQKWFRLDENCVPPVYRLLPVSTHLPDFLSRNAQRRAQAKMAWCAALLCLWGVLQRNGTEVFGLEGASHLLRTVLDWEIEQGLQALGPSAPPEGHCHCYKRVIPDLHDNLGDPQAGHYIDLLRGRPQLNPTLTAAHQGFMHRVHKQLRHTNIYERNVGWGLNGLNPDQNHSHRFYTERICSHFQRTVINALSKVIEVNKSKDSYDIRRREASRRRIEEEVDRHANHGQTLEKNYVLREIFLDEMRTVMEEGSSPRPILLLGPPGFGKSTTLARLAQLAPYWITKDVKVLLCFMGLTGDSRNVRLVLQSLCVQLAEAYSHHMDLSEGFPELVNEFHSLLGRVRPDRPAVLVLDGLDELSEEHGADLSWLSAPLPPHVHIILSATTGSACAHTLQNTAQPTVLSLPALSPDDITRALERMLQAGRRRLQAWQWHHLLQACISCPSPLYLEAAYAQSTLWSSFSPQGSTVLPADLGGLYVGLLVSLEKAHGEQLVRRAASVISLSRGGVTEEELLDLLERDEKVVQEVVLSYPSSRSSSRLPRVPCVLWARLRRDLGGHLTEVETDGTWVYRWTHCELERVCLRRYLRTAESRVLLHADYAEYFRGRDNKHAHIFQPLVWTLQEEGDSTRSYVFNLRKLHGLPYHLVRSGQTLALLSECFFNYDFLLHKAWGLSLLHVEEDLNDAAMPQNGLVDVRLLSGALELSRPVLLRDPCQLASQLLGRLAQVMAEDRPVTPGDPQKFSYLHALLAQCARSPLPVLVPSYTCLLPPGVVPQTLLSGHTSTVTALTGAGRGMLAACAAADGTVTLWDLEQRKVVRMLDGVGGVVGDSLTLCRADGVLVVCMGNILQVRELDSGKVIYCENDRMDVPVVTTACDSQLLVIFYDGSRVVKVFDLGTSCSLLWCENITLEFDPIHKDQSILVSHSCIKDFVLFAYRSGLQAVVLSARRGVVLSILKAQHASASIQGVEMTPQYLLLFCRYPYKRDGEIIHIELFSTATFKYERSILGCSQDYISQVTVNHEGTYAVAFCPSPRTGITQIVTWNLETEDHKHIVHFPGLLSTGVCQDLRFCVGLCSGDRYLRMWNLSSRVNDQTLTYNVHKLKRDGSAEVIPMGKHPRYAVCRSLQPGMVQVWNLARSRFTGRPVRVEHGLYGRTDVALIYDLKLYILTDRGMSTFMDTPSTVFQTLLVYDLIKRSYVRRQCGLNIVQCPQHEYRVLEGPLLLGLSETRDYLVVWDLESGYVRGRMNVSHTESLLYSRTMTDGSSQIPLTPPMEKTVVVLPWDRRAERHSAKERRLRREAQREEEVQHRLDREKYNSIHQYLLSGDQQVVVCSYFSHHLNVFSVGSQDHLQTLEDRASLLTLHAAALTHTGGHLVLANYNQAQRISYLTVWELQTGAVRKRLKNEPDVCCVAVTDDASRVAFGVMGCNKLKVWDPFRRSHKTIPGYGGLTLGLSSQLHLTEHGAKAFLLAGELSLWDLEACIVLSVLSPDAHFQCLTPLRGPGNQSSTVLLGLCHSPALITVRMTSQPQGSTLSRNAGTNEDDVFQESSSSEDEDTRAGREKSIRV</sequence>
<evidence type="ECO:0000256" key="4">
    <source>
        <dbReference type="SAM" id="Coils"/>
    </source>
</evidence>
<dbReference type="InterPro" id="IPR057588">
    <property type="entry name" value="NWD1/2-like_WH"/>
</dbReference>
<keyword evidence="8" id="KW-1185">Reference proteome</keyword>
<dbReference type="SUPFAM" id="SSF52540">
    <property type="entry name" value="P-loop containing nucleoside triphosphate hydrolases"/>
    <property type="match status" value="1"/>
</dbReference>
<dbReference type="InterPro" id="IPR015943">
    <property type="entry name" value="WD40/YVTN_repeat-like_dom_sf"/>
</dbReference>
<dbReference type="SUPFAM" id="SSF50969">
    <property type="entry name" value="YVTN repeat-like/Quinoprotein amine dehydrogenase"/>
    <property type="match status" value="1"/>
</dbReference>
<feature type="repeat" description="WD" evidence="3">
    <location>
        <begin position="1146"/>
        <end position="1187"/>
    </location>
</feature>
<gene>
    <name evidence="7" type="ORF">UPYG_G00242740</name>
</gene>
<feature type="region of interest" description="Disordered" evidence="5">
    <location>
        <begin position="1893"/>
        <end position="1933"/>
    </location>
</feature>
<feature type="coiled-coil region" evidence="4">
    <location>
        <begin position="1653"/>
        <end position="1680"/>
    </location>
</feature>
<dbReference type="InterPro" id="IPR011044">
    <property type="entry name" value="Quino_amine_DH_bsu"/>
</dbReference>
<feature type="compositionally biased region" description="Basic and acidic residues" evidence="5">
    <location>
        <begin position="1923"/>
        <end position="1933"/>
    </location>
</feature>